<dbReference type="SMART" id="SM00347">
    <property type="entry name" value="HTH_MARR"/>
    <property type="match status" value="1"/>
</dbReference>
<protein>
    <submittedName>
        <fullName evidence="5">DNA-binding MarR family transcriptional regulator</fullName>
    </submittedName>
</protein>
<evidence type="ECO:0000256" key="2">
    <source>
        <dbReference type="ARBA" id="ARBA00023125"/>
    </source>
</evidence>
<keyword evidence="3" id="KW-0804">Transcription</keyword>
<reference evidence="5 6" key="1">
    <citation type="submission" date="2020-08" db="EMBL/GenBank/DDBJ databases">
        <title>Genomic Encyclopedia of Type Strains, Phase IV (KMG-IV): sequencing the most valuable type-strain genomes for metagenomic binning, comparative biology and taxonomic classification.</title>
        <authorList>
            <person name="Goeker M."/>
        </authorList>
    </citation>
    <scope>NUCLEOTIDE SEQUENCE [LARGE SCALE GENOMIC DNA]</scope>
    <source>
        <strain evidence="5 6">YIM 65646</strain>
    </source>
</reference>
<evidence type="ECO:0000256" key="1">
    <source>
        <dbReference type="ARBA" id="ARBA00023015"/>
    </source>
</evidence>
<dbReference type="InterPro" id="IPR036388">
    <property type="entry name" value="WH-like_DNA-bd_sf"/>
</dbReference>
<name>A0A841FVK4_9ACTN</name>
<feature type="domain" description="HTH marR-type" evidence="4">
    <location>
        <begin position="29"/>
        <end position="164"/>
    </location>
</feature>
<dbReference type="Pfam" id="PF12802">
    <property type="entry name" value="MarR_2"/>
    <property type="match status" value="1"/>
</dbReference>
<dbReference type="Gene3D" id="1.10.10.10">
    <property type="entry name" value="Winged helix-like DNA-binding domain superfamily/Winged helix DNA-binding domain"/>
    <property type="match status" value="1"/>
</dbReference>
<evidence type="ECO:0000259" key="4">
    <source>
        <dbReference type="PROSITE" id="PS50995"/>
    </source>
</evidence>
<dbReference type="PROSITE" id="PS50995">
    <property type="entry name" value="HTH_MARR_2"/>
    <property type="match status" value="1"/>
</dbReference>
<dbReference type="GO" id="GO:0003700">
    <property type="term" value="F:DNA-binding transcription factor activity"/>
    <property type="evidence" value="ECO:0007669"/>
    <property type="project" value="InterPro"/>
</dbReference>
<dbReference type="GO" id="GO:0003677">
    <property type="term" value="F:DNA binding"/>
    <property type="evidence" value="ECO:0007669"/>
    <property type="project" value="UniProtKB-KW"/>
</dbReference>
<evidence type="ECO:0000313" key="5">
    <source>
        <dbReference type="EMBL" id="MBB6037562.1"/>
    </source>
</evidence>
<keyword evidence="2 5" id="KW-0238">DNA-binding</keyword>
<sequence>MTDLVDRILAQWGRERPDLDLDRAGMGAVMRMTHLLYRVFNPLGEGALESQGIKQAEFDVMATLRRRGPGQGITPSRLSDELMTSRAGMTKRIDRLEALGYLTRVPSPDDRRSFGVVLTPEGVAAIDAALTAVAGAVGALTARLDDEERGKVDEAMRILMRHFADGSAPH</sequence>
<keyword evidence="6" id="KW-1185">Reference proteome</keyword>
<dbReference type="InterPro" id="IPR036390">
    <property type="entry name" value="WH_DNA-bd_sf"/>
</dbReference>
<dbReference type="AlphaFoldDB" id="A0A841FVK4"/>
<organism evidence="5 6">
    <name type="scientific">Phytomonospora endophytica</name>
    <dbReference type="NCBI Taxonomy" id="714109"/>
    <lineage>
        <taxon>Bacteria</taxon>
        <taxon>Bacillati</taxon>
        <taxon>Actinomycetota</taxon>
        <taxon>Actinomycetes</taxon>
        <taxon>Micromonosporales</taxon>
        <taxon>Micromonosporaceae</taxon>
        <taxon>Phytomonospora</taxon>
    </lineage>
</organism>
<comment type="caution">
    <text evidence="5">The sequence shown here is derived from an EMBL/GenBank/DDBJ whole genome shotgun (WGS) entry which is preliminary data.</text>
</comment>
<proteinExistence type="predicted"/>
<dbReference type="PANTHER" id="PTHR42756:SF1">
    <property type="entry name" value="TRANSCRIPTIONAL REPRESSOR OF EMRAB OPERON"/>
    <property type="match status" value="1"/>
</dbReference>
<gene>
    <name evidence="5" type="ORF">HNR73_005438</name>
</gene>
<evidence type="ECO:0000256" key="3">
    <source>
        <dbReference type="ARBA" id="ARBA00023163"/>
    </source>
</evidence>
<keyword evidence="1" id="KW-0805">Transcription regulation</keyword>
<dbReference type="EMBL" id="JACHGT010000012">
    <property type="protein sequence ID" value="MBB6037562.1"/>
    <property type="molecule type" value="Genomic_DNA"/>
</dbReference>
<evidence type="ECO:0000313" key="6">
    <source>
        <dbReference type="Proteomes" id="UP000548476"/>
    </source>
</evidence>
<dbReference type="SUPFAM" id="SSF46785">
    <property type="entry name" value="Winged helix' DNA-binding domain"/>
    <property type="match status" value="1"/>
</dbReference>
<dbReference type="PRINTS" id="PR00598">
    <property type="entry name" value="HTHMARR"/>
</dbReference>
<accession>A0A841FVK4</accession>
<dbReference type="Proteomes" id="UP000548476">
    <property type="component" value="Unassembled WGS sequence"/>
</dbReference>
<dbReference type="PANTHER" id="PTHR42756">
    <property type="entry name" value="TRANSCRIPTIONAL REGULATOR, MARR"/>
    <property type="match status" value="1"/>
</dbReference>
<dbReference type="InterPro" id="IPR000835">
    <property type="entry name" value="HTH_MarR-typ"/>
</dbReference>
<dbReference type="RefSeq" id="WP_184790371.1">
    <property type="nucleotide sequence ID" value="NZ_BONT01000085.1"/>
</dbReference>